<comment type="similarity">
    <text evidence="1">Belongs to the beta-class carbonic anhydrase family.</text>
</comment>
<evidence type="ECO:0000256" key="2">
    <source>
        <dbReference type="ARBA" id="ARBA00012925"/>
    </source>
</evidence>
<dbReference type="InterPro" id="IPR015892">
    <property type="entry name" value="Carbonic_anhydrase_CS"/>
</dbReference>
<name>A0ABX7EXQ7_9HYPH</name>
<evidence type="ECO:0000256" key="5">
    <source>
        <dbReference type="ARBA" id="ARBA00048348"/>
    </source>
</evidence>
<dbReference type="EC" id="4.2.1.1" evidence="2"/>
<evidence type="ECO:0000256" key="6">
    <source>
        <dbReference type="SAM" id="SignalP"/>
    </source>
</evidence>
<dbReference type="SUPFAM" id="SSF53056">
    <property type="entry name" value="beta-carbonic anhydrase, cab"/>
    <property type="match status" value="1"/>
</dbReference>
<feature type="signal peptide" evidence="6">
    <location>
        <begin position="1"/>
        <end position="36"/>
    </location>
</feature>
<dbReference type="PANTHER" id="PTHR11002:SF79">
    <property type="entry name" value="CARBONIC ANHYDRASE 2"/>
    <property type="match status" value="1"/>
</dbReference>
<evidence type="ECO:0000256" key="3">
    <source>
        <dbReference type="ARBA" id="ARBA00022833"/>
    </source>
</evidence>
<dbReference type="RefSeq" id="WP_203013565.1">
    <property type="nucleotide sequence ID" value="NZ_CP032405.1"/>
</dbReference>
<dbReference type="InterPro" id="IPR006311">
    <property type="entry name" value="TAT_signal"/>
</dbReference>
<dbReference type="InterPro" id="IPR001765">
    <property type="entry name" value="Carbonic_anhydrase"/>
</dbReference>
<dbReference type="Pfam" id="PF00484">
    <property type="entry name" value="Pro_CA"/>
    <property type="match status" value="1"/>
</dbReference>
<proteinExistence type="inferred from homology"/>
<accession>A0ABX7EXQ7</accession>
<evidence type="ECO:0000313" key="7">
    <source>
        <dbReference type="EMBL" id="QRF52187.1"/>
    </source>
</evidence>
<gene>
    <name evidence="7" type="ORF">D4A92_12445</name>
</gene>
<organism evidence="7 8">
    <name type="scientific">Rhizobium rosettiformans</name>
    <dbReference type="NCBI Taxonomy" id="1368430"/>
    <lineage>
        <taxon>Bacteria</taxon>
        <taxon>Pseudomonadati</taxon>
        <taxon>Pseudomonadota</taxon>
        <taxon>Alphaproteobacteria</taxon>
        <taxon>Hyphomicrobiales</taxon>
        <taxon>Rhizobiaceae</taxon>
        <taxon>Rhizobium/Agrobacterium group</taxon>
        <taxon>Rhizobium</taxon>
    </lineage>
</organism>
<sequence>MCQECETQGLNRRNLFKLAGVGLTTAALIGSAPARAAATAPSSSSVTTPAEALARLKQGNRRFVEDAEACASNLVAIRGELAGGQQPWATILTCSDSRVSPELVFGGSTLGELFVIRNAGNVLDTGALGTIEYGTEHLKSPLVVVMGHSKCGAVTAACDEVTKGAVPGGSIGKMVQPILPVVLSAKDKGDGLVAETVRLNAISGARRIADESHIVSELVTSGAVRVVAAVYDIASGEVEFIEDI</sequence>
<reference evidence="7 8" key="1">
    <citation type="submission" date="2018-09" db="EMBL/GenBank/DDBJ databases">
        <title>Rhizobium sp. MAE2-X.</title>
        <authorList>
            <person name="Lee Y."/>
            <person name="Jeon C.O."/>
        </authorList>
    </citation>
    <scope>NUCLEOTIDE SEQUENCE [LARGE SCALE GENOMIC DNA]</scope>
    <source>
        <strain evidence="7 8">MAE2-X</strain>
    </source>
</reference>
<evidence type="ECO:0000256" key="4">
    <source>
        <dbReference type="ARBA" id="ARBA00023239"/>
    </source>
</evidence>
<dbReference type="PROSITE" id="PS51318">
    <property type="entry name" value="TAT"/>
    <property type="match status" value="1"/>
</dbReference>
<keyword evidence="4" id="KW-0456">Lyase</keyword>
<dbReference type="PANTHER" id="PTHR11002">
    <property type="entry name" value="CARBONIC ANHYDRASE"/>
    <property type="match status" value="1"/>
</dbReference>
<dbReference type="PROSITE" id="PS00704">
    <property type="entry name" value="PROK_CO2_ANHYDRASE_1"/>
    <property type="match status" value="1"/>
</dbReference>
<keyword evidence="8" id="KW-1185">Reference proteome</keyword>
<dbReference type="InterPro" id="IPR036874">
    <property type="entry name" value="Carbonic_anhydrase_sf"/>
</dbReference>
<dbReference type="Gene3D" id="3.40.1050.10">
    <property type="entry name" value="Carbonic anhydrase"/>
    <property type="match status" value="1"/>
</dbReference>
<dbReference type="Proteomes" id="UP000596351">
    <property type="component" value="Chromosome"/>
</dbReference>
<feature type="chain" id="PRO_5046484157" description="carbonic anhydrase" evidence="6">
    <location>
        <begin position="37"/>
        <end position="244"/>
    </location>
</feature>
<comment type="catalytic activity">
    <reaction evidence="5">
        <text>hydrogencarbonate + H(+) = CO2 + H2O</text>
        <dbReference type="Rhea" id="RHEA:10748"/>
        <dbReference type="ChEBI" id="CHEBI:15377"/>
        <dbReference type="ChEBI" id="CHEBI:15378"/>
        <dbReference type="ChEBI" id="CHEBI:16526"/>
        <dbReference type="ChEBI" id="CHEBI:17544"/>
        <dbReference type="EC" id="4.2.1.1"/>
    </reaction>
</comment>
<dbReference type="SMART" id="SM00947">
    <property type="entry name" value="Pro_CA"/>
    <property type="match status" value="1"/>
</dbReference>
<protein>
    <recommendedName>
        <fullName evidence="2">carbonic anhydrase</fullName>
        <ecNumber evidence="2">4.2.1.1</ecNumber>
    </recommendedName>
</protein>
<keyword evidence="6" id="KW-0732">Signal</keyword>
<evidence type="ECO:0000256" key="1">
    <source>
        <dbReference type="ARBA" id="ARBA00006217"/>
    </source>
</evidence>
<dbReference type="EMBL" id="CP032405">
    <property type="protein sequence ID" value="QRF52187.1"/>
    <property type="molecule type" value="Genomic_DNA"/>
</dbReference>
<keyword evidence="3" id="KW-0862">Zinc</keyword>
<evidence type="ECO:0000313" key="8">
    <source>
        <dbReference type="Proteomes" id="UP000596351"/>
    </source>
</evidence>